<feature type="transmembrane region" description="Helical" evidence="7">
    <location>
        <begin position="536"/>
        <end position="559"/>
    </location>
</feature>
<feature type="transmembrane region" description="Helical" evidence="7">
    <location>
        <begin position="565"/>
        <end position="586"/>
    </location>
</feature>
<organism evidence="8 9">
    <name type="scientific">Leucosporidium creatinivorum</name>
    <dbReference type="NCBI Taxonomy" id="106004"/>
    <lineage>
        <taxon>Eukaryota</taxon>
        <taxon>Fungi</taxon>
        <taxon>Dikarya</taxon>
        <taxon>Basidiomycota</taxon>
        <taxon>Pucciniomycotina</taxon>
        <taxon>Microbotryomycetes</taxon>
        <taxon>Leucosporidiales</taxon>
        <taxon>Leucosporidium</taxon>
    </lineage>
</organism>
<comment type="similarity">
    <text evidence="2">Belongs to the multi antimicrobial extrusion (MATE) (TC 2.A.66.1) family.</text>
</comment>
<protein>
    <submittedName>
        <fullName evidence="8">Mate-domain-containing protein</fullName>
    </submittedName>
</protein>
<evidence type="ECO:0000256" key="7">
    <source>
        <dbReference type="SAM" id="Phobius"/>
    </source>
</evidence>
<accession>A0A1Y2ET44</accession>
<dbReference type="InterPro" id="IPR045069">
    <property type="entry name" value="MATE_euk"/>
</dbReference>
<dbReference type="OrthoDB" id="2126698at2759"/>
<keyword evidence="4 7" id="KW-1133">Transmembrane helix</keyword>
<comment type="subcellular location">
    <subcellularLocation>
        <location evidence="1">Membrane</location>
        <topology evidence="1">Multi-pass membrane protein</topology>
    </subcellularLocation>
</comment>
<sequence>MFSYPGSSPASYSGDVSFLQRAAARGDSSLHPPSAASDQDDDSEHDRGRVRKRRGSSGRLSRSSLYSVGGTRLSPTREGSDDSRTWGDEDETAVSDGGERSVSRRGEERFNGHGEPSKGAPTMPLPNFPSTHVVTESTPLLPSSAAPVQEVEDQGSYAHEIKVLVGYTIPIAGTHGLEYSLLVVTVVSLGHLGTVELAAASIANMTANVVALSVIQGFCTALDTLCPQAYTSRPKDTSLYALRTLVLLFIVLIPQTIIFWNSEWILLMLRQDPGVAKHAGLYLKVLSFGLPGYSVFECTRRWLQAQGLMLAPVITLAVAAPLNVLLNYLLVWGPEPIRLGFIGAPIATAISMTTMAVTSVTYAWFTAPRDAWGGLSMDVFNDLSLNIKLGLAGTAMVASEWWCWEIVGLASSFLGPTALAAQSVLLTSASLTYQVPYSLAVAAAVRAGNLLGAQRPKTARVTSRATLALAICVAGFNSIMLVLFRHKWGGLFSSEDDVIALVATVLPLVATFQLTDGLSGATGGLLRGAGKAPLGALINLTSYYVIGLPVGLCLAFLGPKLGLRGLWLGLTLSLSWTAVLTTYVIWNLDWEAGAEEARVRMGGAKRDEEEQSET</sequence>
<evidence type="ECO:0000313" key="8">
    <source>
        <dbReference type="EMBL" id="ORY74741.1"/>
    </source>
</evidence>
<evidence type="ECO:0000256" key="2">
    <source>
        <dbReference type="ARBA" id="ARBA00010199"/>
    </source>
</evidence>
<dbReference type="InterPro" id="IPR002528">
    <property type="entry name" value="MATE_fam"/>
</dbReference>
<dbReference type="EMBL" id="MCGR01000040">
    <property type="protein sequence ID" value="ORY74741.1"/>
    <property type="molecule type" value="Genomic_DNA"/>
</dbReference>
<evidence type="ECO:0000256" key="3">
    <source>
        <dbReference type="ARBA" id="ARBA00022692"/>
    </source>
</evidence>
<feature type="transmembrane region" description="Helical" evidence="7">
    <location>
        <begin position="240"/>
        <end position="259"/>
    </location>
</feature>
<dbReference type="Proteomes" id="UP000193467">
    <property type="component" value="Unassembled WGS sequence"/>
</dbReference>
<feature type="transmembrane region" description="Helical" evidence="7">
    <location>
        <begin position="498"/>
        <end position="515"/>
    </location>
</feature>
<dbReference type="PANTHER" id="PTHR11206">
    <property type="entry name" value="MULTIDRUG RESISTANCE PROTEIN"/>
    <property type="match status" value="1"/>
</dbReference>
<keyword evidence="3 7" id="KW-0812">Transmembrane</keyword>
<dbReference type="InParanoid" id="A0A1Y2ET44"/>
<dbReference type="FunCoup" id="A0A1Y2ET44">
    <property type="interactions" value="103"/>
</dbReference>
<feature type="compositionally biased region" description="Low complexity" evidence="6">
    <location>
        <begin position="57"/>
        <end position="70"/>
    </location>
</feature>
<keyword evidence="9" id="KW-1185">Reference proteome</keyword>
<proteinExistence type="inferred from homology"/>
<dbReference type="GO" id="GO:1990961">
    <property type="term" value="P:xenobiotic detoxification by transmembrane export across the plasma membrane"/>
    <property type="evidence" value="ECO:0007669"/>
    <property type="project" value="InterPro"/>
</dbReference>
<comment type="caution">
    <text evidence="8">The sequence shown here is derived from an EMBL/GenBank/DDBJ whole genome shotgun (WGS) entry which is preliminary data.</text>
</comment>
<dbReference type="STRING" id="106004.A0A1Y2ET44"/>
<feature type="transmembrane region" description="Helical" evidence="7">
    <location>
        <begin position="308"/>
        <end position="330"/>
    </location>
</feature>
<dbReference type="GO" id="GO:0042910">
    <property type="term" value="F:xenobiotic transmembrane transporter activity"/>
    <property type="evidence" value="ECO:0007669"/>
    <property type="project" value="InterPro"/>
</dbReference>
<feature type="transmembrane region" description="Helical" evidence="7">
    <location>
        <begin position="279"/>
        <end position="296"/>
    </location>
</feature>
<dbReference type="CDD" id="cd13132">
    <property type="entry name" value="MATE_eukaryotic"/>
    <property type="match status" value="1"/>
</dbReference>
<dbReference type="GO" id="GO:0015297">
    <property type="term" value="F:antiporter activity"/>
    <property type="evidence" value="ECO:0007669"/>
    <property type="project" value="InterPro"/>
</dbReference>
<evidence type="ECO:0000256" key="6">
    <source>
        <dbReference type="SAM" id="MobiDB-lite"/>
    </source>
</evidence>
<evidence type="ECO:0000256" key="4">
    <source>
        <dbReference type="ARBA" id="ARBA00022989"/>
    </source>
</evidence>
<reference evidence="8 9" key="1">
    <citation type="submission" date="2016-07" db="EMBL/GenBank/DDBJ databases">
        <title>Pervasive Adenine N6-methylation of Active Genes in Fungi.</title>
        <authorList>
            <consortium name="DOE Joint Genome Institute"/>
            <person name="Mondo S.J."/>
            <person name="Dannebaum R.O."/>
            <person name="Kuo R.C."/>
            <person name="Labutti K."/>
            <person name="Haridas S."/>
            <person name="Kuo A."/>
            <person name="Salamov A."/>
            <person name="Ahrendt S.R."/>
            <person name="Lipzen A."/>
            <person name="Sullivan W."/>
            <person name="Andreopoulos W.B."/>
            <person name="Clum A."/>
            <person name="Lindquist E."/>
            <person name="Daum C."/>
            <person name="Ramamoorthy G.K."/>
            <person name="Gryganskyi A."/>
            <person name="Culley D."/>
            <person name="Magnuson J.K."/>
            <person name="James T.Y."/>
            <person name="O'Malley M.A."/>
            <person name="Stajich J.E."/>
            <person name="Spatafora J.W."/>
            <person name="Visel A."/>
            <person name="Grigoriev I.V."/>
        </authorList>
    </citation>
    <scope>NUCLEOTIDE SEQUENCE [LARGE SCALE GENOMIC DNA]</scope>
    <source>
        <strain evidence="8 9">62-1032</strain>
    </source>
</reference>
<gene>
    <name evidence="8" type="ORF">BCR35DRAFT_306531</name>
</gene>
<evidence type="ECO:0000256" key="5">
    <source>
        <dbReference type="ARBA" id="ARBA00023136"/>
    </source>
</evidence>
<keyword evidence="5 7" id="KW-0472">Membrane</keyword>
<feature type="transmembrane region" description="Helical" evidence="7">
    <location>
        <begin position="342"/>
        <end position="365"/>
    </location>
</feature>
<dbReference type="Pfam" id="PF01554">
    <property type="entry name" value="MatE"/>
    <property type="match status" value="2"/>
</dbReference>
<dbReference type="GO" id="GO:0016020">
    <property type="term" value="C:membrane"/>
    <property type="evidence" value="ECO:0007669"/>
    <property type="project" value="UniProtKB-SubCell"/>
</dbReference>
<name>A0A1Y2ET44_9BASI</name>
<feature type="compositionally biased region" description="Basic and acidic residues" evidence="6">
    <location>
        <begin position="97"/>
        <end position="116"/>
    </location>
</feature>
<feature type="transmembrane region" description="Helical" evidence="7">
    <location>
        <begin position="465"/>
        <end position="486"/>
    </location>
</feature>
<evidence type="ECO:0000313" key="9">
    <source>
        <dbReference type="Proteomes" id="UP000193467"/>
    </source>
</evidence>
<evidence type="ECO:0000256" key="1">
    <source>
        <dbReference type="ARBA" id="ARBA00004141"/>
    </source>
</evidence>
<feature type="region of interest" description="Disordered" evidence="6">
    <location>
        <begin position="23"/>
        <end position="127"/>
    </location>
</feature>
<dbReference type="NCBIfam" id="TIGR00797">
    <property type="entry name" value="matE"/>
    <property type="match status" value="1"/>
</dbReference>
<feature type="compositionally biased region" description="Basic and acidic residues" evidence="6">
    <location>
        <begin position="78"/>
        <end position="87"/>
    </location>
</feature>
<dbReference type="AlphaFoldDB" id="A0A1Y2ET44"/>